<dbReference type="PANTHER" id="PTHR37014:SF10">
    <property type="entry name" value="RICH PROTEIN MS8, PUTATIVE (AFU_ORTHOLOGUE AFUA_7G05650)-RELATED"/>
    <property type="match status" value="1"/>
</dbReference>
<dbReference type="STRING" id="1073089.A0A1L9RSS7"/>
<accession>A0A1L9RSS7</accession>
<feature type="compositionally biased region" description="Low complexity" evidence="1">
    <location>
        <begin position="52"/>
        <end position="70"/>
    </location>
</feature>
<dbReference type="RefSeq" id="XP_040691574.1">
    <property type="nucleotide sequence ID" value="XM_040836910.1"/>
</dbReference>
<feature type="compositionally biased region" description="Polar residues" evidence="1">
    <location>
        <begin position="39"/>
        <end position="51"/>
    </location>
</feature>
<evidence type="ECO:0000313" key="3">
    <source>
        <dbReference type="Proteomes" id="UP000184383"/>
    </source>
</evidence>
<dbReference type="OrthoDB" id="4368344at2759"/>
<gene>
    <name evidence="2" type="ORF">ASPWEDRAFT_471549</name>
</gene>
<protein>
    <recommendedName>
        <fullName evidence="4">Glycine zipper 2TM domain-containing protein</fullName>
    </recommendedName>
</protein>
<feature type="compositionally biased region" description="Polar residues" evidence="1">
    <location>
        <begin position="1"/>
        <end position="20"/>
    </location>
</feature>
<dbReference type="AlphaFoldDB" id="A0A1L9RSS7"/>
<keyword evidence="3" id="KW-1185">Reference proteome</keyword>
<dbReference type="Proteomes" id="UP000184383">
    <property type="component" value="Unassembled WGS sequence"/>
</dbReference>
<sequence length="228" mass="23841">MSESYNQGGQVCYPTMQQQRPNDQPPYGQQPNYPPLYNEQYQQSHYPSGSKYNQPSYPPQQHYQQQYQQPIGENASYYNEAPLEDREGHAMNSSSPESEKGLGSTIAGGAAGGYISHQMGGGKLATAGGAVLGAVGMNMATHAMKPKPSPAPISSPNYAPAPAYGYAPTPGTTTTTTTITTNDAGHGGLGSLGGLRGGLGGGLVGHGLLAQRAHGRLANRATRHGLLL</sequence>
<name>A0A1L9RSS7_ASPWE</name>
<evidence type="ECO:0000313" key="2">
    <source>
        <dbReference type="EMBL" id="OJJ37898.1"/>
    </source>
</evidence>
<organism evidence="2 3">
    <name type="scientific">Aspergillus wentii DTO 134E9</name>
    <dbReference type="NCBI Taxonomy" id="1073089"/>
    <lineage>
        <taxon>Eukaryota</taxon>
        <taxon>Fungi</taxon>
        <taxon>Dikarya</taxon>
        <taxon>Ascomycota</taxon>
        <taxon>Pezizomycotina</taxon>
        <taxon>Eurotiomycetes</taxon>
        <taxon>Eurotiomycetidae</taxon>
        <taxon>Eurotiales</taxon>
        <taxon>Aspergillaceae</taxon>
        <taxon>Aspergillus</taxon>
        <taxon>Aspergillus subgen. Cremei</taxon>
    </lineage>
</organism>
<dbReference type="VEuPathDB" id="FungiDB:ASPWEDRAFT_471549"/>
<dbReference type="GeneID" id="63752758"/>
<dbReference type="PANTHER" id="PTHR37014">
    <property type="entry name" value="EXPRESSION LETHALITY PROTEIN HEL10, PUTATIVE (AFU_ORTHOLOGUE AFUA_1G06580)-RELATED"/>
    <property type="match status" value="1"/>
</dbReference>
<proteinExistence type="predicted"/>
<feature type="region of interest" description="Disordered" evidence="1">
    <location>
        <begin position="1"/>
        <end position="70"/>
    </location>
</feature>
<dbReference type="EMBL" id="KV878211">
    <property type="protein sequence ID" value="OJJ37898.1"/>
    <property type="molecule type" value="Genomic_DNA"/>
</dbReference>
<feature type="compositionally biased region" description="Low complexity" evidence="1">
    <location>
        <begin position="21"/>
        <end position="38"/>
    </location>
</feature>
<evidence type="ECO:0000256" key="1">
    <source>
        <dbReference type="SAM" id="MobiDB-lite"/>
    </source>
</evidence>
<reference evidence="3" key="1">
    <citation type="journal article" date="2017" name="Genome Biol.">
        <title>Comparative genomics reveals high biological diversity and specific adaptations in the industrially and medically important fungal genus Aspergillus.</title>
        <authorList>
            <person name="de Vries R.P."/>
            <person name="Riley R."/>
            <person name="Wiebenga A."/>
            <person name="Aguilar-Osorio G."/>
            <person name="Amillis S."/>
            <person name="Uchima C.A."/>
            <person name="Anderluh G."/>
            <person name="Asadollahi M."/>
            <person name="Askin M."/>
            <person name="Barry K."/>
            <person name="Battaglia E."/>
            <person name="Bayram O."/>
            <person name="Benocci T."/>
            <person name="Braus-Stromeyer S.A."/>
            <person name="Caldana C."/>
            <person name="Canovas D."/>
            <person name="Cerqueira G.C."/>
            <person name="Chen F."/>
            <person name="Chen W."/>
            <person name="Choi C."/>
            <person name="Clum A."/>
            <person name="Dos Santos R.A."/>
            <person name="Damasio A.R."/>
            <person name="Diallinas G."/>
            <person name="Emri T."/>
            <person name="Fekete E."/>
            <person name="Flipphi M."/>
            <person name="Freyberg S."/>
            <person name="Gallo A."/>
            <person name="Gournas C."/>
            <person name="Habgood R."/>
            <person name="Hainaut M."/>
            <person name="Harispe M.L."/>
            <person name="Henrissat B."/>
            <person name="Hilden K.S."/>
            <person name="Hope R."/>
            <person name="Hossain A."/>
            <person name="Karabika E."/>
            <person name="Karaffa L."/>
            <person name="Karanyi Z."/>
            <person name="Krasevec N."/>
            <person name="Kuo A."/>
            <person name="Kusch H."/>
            <person name="LaButti K."/>
            <person name="Lagendijk E.L."/>
            <person name="Lapidus A."/>
            <person name="Levasseur A."/>
            <person name="Lindquist E."/>
            <person name="Lipzen A."/>
            <person name="Logrieco A.F."/>
            <person name="MacCabe A."/>
            <person name="Maekelae M.R."/>
            <person name="Malavazi I."/>
            <person name="Melin P."/>
            <person name="Meyer V."/>
            <person name="Mielnichuk N."/>
            <person name="Miskei M."/>
            <person name="Molnar A.P."/>
            <person name="Mule G."/>
            <person name="Ngan C.Y."/>
            <person name="Orejas M."/>
            <person name="Orosz E."/>
            <person name="Ouedraogo J.P."/>
            <person name="Overkamp K.M."/>
            <person name="Park H.-S."/>
            <person name="Perrone G."/>
            <person name="Piumi F."/>
            <person name="Punt P.J."/>
            <person name="Ram A.F."/>
            <person name="Ramon A."/>
            <person name="Rauscher S."/>
            <person name="Record E."/>
            <person name="Riano-Pachon D.M."/>
            <person name="Robert V."/>
            <person name="Roehrig J."/>
            <person name="Ruller R."/>
            <person name="Salamov A."/>
            <person name="Salih N.S."/>
            <person name="Samson R.A."/>
            <person name="Sandor E."/>
            <person name="Sanguinetti M."/>
            <person name="Schuetze T."/>
            <person name="Sepcic K."/>
            <person name="Shelest E."/>
            <person name="Sherlock G."/>
            <person name="Sophianopoulou V."/>
            <person name="Squina F.M."/>
            <person name="Sun H."/>
            <person name="Susca A."/>
            <person name="Todd R.B."/>
            <person name="Tsang A."/>
            <person name="Unkles S.E."/>
            <person name="van de Wiele N."/>
            <person name="van Rossen-Uffink D."/>
            <person name="Oliveira J.V."/>
            <person name="Vesth T.C."/>
            <person name="Visser J."/>
            <person name="Yu J.-H."/>
            <person name="Zhou M."/>
            <person name="Andersen M.R."/>
            <person name="Archer D.B."/>
            <person name="Baker S.E."/>
            <person name="Benoit I."/>
            <person name="Brakhage A.A."/>
            <person name="Braus G.H."/>
            <person name="Fischer R."/>
            <person name="Frisvad J.C."/>
            <person name="Goldman G.H."/>
            <person name="Houbraken J."/>
            <person name="Oakley B."/>
            <person name="Pocsi I."/>
            <person name="Scazzocchio C."/>
            <person name="Seiboth B."/>
            <person name="vanKuyk P.A."/>
            <person name="Wortman J."/>
            <person name="Dyer P.S."/>
            <person name="Grigoriev I.V."/>
        </authorList>
    </citation>
    <scope>NUCLEOTIDE SEQUENCE [LARGE SCALE GENOMIC DNA]</scope>
    <source>
        <strain evidence="3">DTO 134E9</strain>
    </source>
</reference>
<evidence type="ECO:0008006" key="4">
    <source>
        <dbReference type="Google" id="ProtNLM"/>
    </source>
</evidence>